<comment type="similarity">
    <text evidence="4 19">Belongs to the CobS family.</text>
</comment>
<keyword evidence="12 19" id="KW-1133">Transmembrane helix</keyword>
<reference evidence="20 21" key="1">
    <citation type="submission" date="2016-02" db="EMBL/GenBank/DDBJ databases">
        <title>Draft genome sequence of Thermodesulfatator sp. S606.</title>
        <authorList>
            <person name="Lai Q."/>
            <person name="Cao J."/>
            <person name="Dupont S."/>
            <person name="Shao Z."/>
            <person name="Jebbar M."/>
            <person name="Alain K."/>
        </authorList>
    </citation>
    <scope>NUCLEOTIDE SEQUENCE [LARGE SCALE GENOMIC DNA]</scope>
    <source>
        <strain evidence="20 21">S606</strain>
    </source>
</reference>
<evidence type="ECO:0000256" key="16">
    <source>
        <dbReference type="ARBA" id="ARBA00032853"/>
    </source>
</evidence>
<evidence type="ECO:0000313" key="21">
    <source>
        <dbReference type="Proteomes" id="UP000076964"/>
    </source>
</evidence>
<feature type="transmembrane region" description="Helical" evidence="19">
    <location>
        <begin position="219"/>
        <end position="239"/>
    </location>
</feature>
<evidence type="ECO:0000256" key="2">
    <source>
        <dbReference type="ARBA" id="ARBA00004651"/>
    </source>
</evidence>
<accession>A0A177E4D7</accession>
<sequence length="241" mass="27062">MLKNEWQAFLSAVSFFTRVPFAPKEFSLERGVFYLPLIGLLLGGLLFSLAYVLEPYISSAYLALFLLAIKYYLADFFHFDGLLDWADAMAAGGDISRRLAILKRPEIGVGAFLFGFFFLLGEFLFTRDVLEKGLWLALLLMPLVGRLASSLVALILPPAKKEGLGFLFLSGSRKRLFISHLFWGLPFYFYPLATFGVILLVFGLRFSYRRNFGGLTGDLLGATLMLAQWLFLAISLCLFSV</sequence>
<feature type="transmembrane region" description="Helical" evidence="19">
    <location>
        <begin position="133"/>
        <end position="156"/>
    </location>
</feature>
<evidence type="ECO:0000256" key="1">
    <source>
        <dbReference type="ARBA" id="ARBA00001946"/>
    </source>
</evidence>
<dbReference type="EMBL" id="LSFI01000060">
    <property type="protein sequence ID" value="OAG26827.1"/>
    <property type="molecule type" value="Genomic_DNA"/>
</dbReference>
<evidence type="ECO:0000256" key="17">
    <source>
        <dbReference type="ARBA" id="ARBA00048623"/>
    </source>
</evidence>
<evidence type="ECO:0000256" key="10">
    <source>
        <dbReference type="ARBA" id="ARBA00022692"/>
    </source>
</evidence>
<dbReference type="RefSeq" id="WP_068543656.1">
    <property type="nucleotide sequence ID" value="NZ_LSFI01000060.1"/>
</dbReference>
<protein>
    <recommendedName>
        <fullName evidence="6 19">Adenosylcobinamide-GDP ribazoletransferase</fullName>
        <ecNumber evidence="5 19">2.7.8.26</ecNumber>
    </recommendedName>
    <alternativeName>
        <fullName evidence="16 19">Cobalamin synthase</fullName>
    </alternativeName>
    <alternativeName>
        <fullName evidence="15 19">Cobalamin-5'-phosphate synthase</fullName>
    </alternativeName>
</protein>
<dbReference type="GO" id="GO:0005886">
    <property type="term" value="C:plasma membrane"/>
    <property type="evidence" value="ECO:0007669"/>
    <property type="project" value="UniProtKB-SubCell"/>
</dbReference>
<evidence type="ECO:0000256" key="3">
    <source>
        <dbReference type="ARBA" id="ARBA00004663"/>
    </source>
</evidence>
<evidence type="ECO:0000256" key="4">
    <source>
        <dbReference type="ARBA" id="ARBA00010561"/>
    </source>
</evidence>
<comment type="pathway">
    <text evidence="3 19">Cofactor biosynthesis; adenosylcobalamin biosynthesis; adenosylcobalamin from cob(II)yrinate a,c-diamide: step 7/7.</text>
</comment>
<feature type="transmembrane region" description="Helical" evidence="19">
    <location>
        <begin position="177"/>
        <end position="204"/>
    </location>
</feature>
<keyword evidence="10 19" id="KW-0812">Transmembrane</keyword>
<keyword evidence="21" id="KW-1185">Reference proteome</keyword>
<dbReference type="UniPathway" id="UPA00148">
    <property type="reaction ID" value="UER00238"/>
</dbReference>
<dbReference type="PANTHER" id="PTHR34148">
    <property type="entry name" value="ADENOSYLCOBINAMIDE-GDP RIBAZOLETRANSFERASE"/>
    <property type="match status" value="1"/>
</dbReference>
<dbReference type="Proteomes" id="UP000076964">
    <property type="component" value="Unassembled WGS sequence"/>
</dbReference>
<dbReference type="GO" id="GO:0051073">
    <property type="term" value="F:adenosylcobinamide-GDP ribazoletransferase activity"/>
    <property type="evidence" value="ECO:0007669"/>
    <property type="project" value="UniProtKB-UniRule"/>
</dbReference>
<dbReference type="EC" id="2.7.8.26" evidence="5 19"/>
<evidence type="ECO:0000256" key="8">
    <source>
        <dbReference type="ARBA" id="ARBA00022573"/>
    </source>
</evidence>
<keyword evidence="7 19" id="KW-1003">Cell membrane</keyword>
<name>A0A177E4D7_9BACT</name>
<dbReference type="STRING" id="1795632.TH606_10210"/>
<comment type="catalytic activity">
    <reaction evidence="18 19">
        <text>alpha-ribazole 5'-phosphate + adenosylcob(III)inamide-GDP = adenosylcob(III)alamin 5'-phosphate + GMP + H(+)</text>
        <dbReference type="Rhea" id="RHEA:23560"/>
        <dbReference type="ChEBI" id="CHEBI:15378"/>
        <dbReference type="ChEBI" id="CHEBI:57918"/>
        <dbReference type="ChEBI" id="CHEBI:58115"/>
        <dbReference type="ChEBI" id="CHEBI:60487"/>
        <dbReference type="ChEBI" id="CHEBI:60493"/>
        <dbReference type="EC" id="2.7.8.26"/>
    </reaction>
</comment>
<comment type="catalytic activity">
    <reaction evidence="17 19">
        <text>alpha-ribazole + adenosylcob(III)inamide-GDP = adenosylcob(III)alamin + GMP + H(+)</text>
        <dbReference type="Rhea" id="RHEA:16049"/>
        <dbReference type="ChEBI" id="CHEBI:10329"/>
        <dbReference type="ChEBI" id="CHEBI:15378"/>
        <dbReference type="ChEBI" id="CHEBI:18408"/>
        <dbReference type="ChEBI" id="CHEBI:58115"/>
        <dbReference type="ChEBI" id="CHEBI:60487"/>
        <dbReference type="EC" id="2.7.8.26"/>
    </reaction>
</comment>
<evidence type="ECO:0000256" key="5">
    <source>
        <dbReference type="ARBA" id="ARBA00013200"/>
    </source>
</evidence>
<keyword evidence="11 19" id="KW-0460">Magnesium</keyword>
<proteinExistence type="inferred from homology"/>
<feature type="transmembrane region" description="Helical" evidence="19">
    <location>
        <begin position="33"/>
        <end position="53"/>
    </location>
</feature>
<dbReference type="GO" id="GO:0009236">
    <property type="term" value="P:cobalamin biosynthetic process"/>
    <property type="evidence" value="ECO:0007669"/>
    <property type="project" value="UniProtKB-UniRule"/>
</dbReference>
<evidence type="ECO:0000256" key="13">
    <source>
        <dbReference type="ARBA" id="ARBA00023136"/>
    </source>
</evidence>
<dbReference type="Pfam" id="PF02654">
    <property type="entry name" value="CobS"/>
    <property type="match status" value="1"/>
</dbReference>
<dbReference type="GO" id="GO:0008818">
    <property type="term" value="F:cobalamin 5'-phosphate synthase activity"/>
    <property type="evidence" value="ECO:0007669"/>
    <property type="project" value="UniProtKB-UniRule"/>
</dbReference>
<evidence type="ECO:0000256" key="19">
    <source>
        <dbReference type="HAMAP-Rule" id="MF_00719"/>
    </source>
</evidence>
<evidence type="ECO:0000256" key="7">
    <source>
        <dbReference type="ARBA" id="ARBA00022475"/>
    </source>
</evidence>
<evidence type="ECO:0000256" key="11">
    <source>
        <dbReference type="ARBA" id="ARBA00022842"/>
    </source>
</evidence>
<feature type="transmembrane region" description="Helical" evidence="19">
    <location>
        <begin position="107"/>
        <end position="127"/>
    </location>
</feature>
<keyword evidence="13 19" id="KW-0472">Membrane</keyword>
<gene>
    <name evidence="19" type="primary">cobS</name>
    <name evidence="20" type="ORF">TH606_10210</name>
</gene>
<evidence type="ECO:0000256" key="12">
    <source>
        <dbReference type="ARBA" id="ARBA00022989"/>
    </source>
</evidence>
<evidence type="ECO:0000256" key="9">
    <source>
        <dbReference type="ARBA" id="ARBA00022679"/>
    </source>
</evidence>
<evidence type="ECO:0000256" key="15">
    <source>
        <dbReference type="ARBA" id="ARBA00032605"/>
    </source>
</evidence>
<keyword evidence="9 19" id="KW-0808">Transferase</keyword>
<dbReference type="InterPro" id="IPR003805">
    <property type="entry name" value="CobS"/>
</dbReference>
<dbReference type="AlphaFoldDB" id="A0A177E4D7"/>
<comment type="subcellular location">
    <subcellularLocation>
        <location evidence="2 19">Cell membrane</location>
        <topology evidence="2 19">Multi-pass membrane protein</topology>
    </subcellularLocation>
</comment>
<evidence type="ECO:0000256" key="6">
    <source>
        <dbReference type="ARBA" id="ARBA00015850"/>
    </source>
</evidence>
<organism evidence="20 21">
    <name type="scientific">Thermodesulfatator autotrophicus</name>
    <dbReference type="NCBI Taxonomy" id="1795632"/>
    <lineage>
        <taxon>Bacteria</taxon>
        <taxon>Pseudomonadati</taxon>
        <taxon>Thermodesulfobacteriota</taxon>
        <taxon>Thermodesulfobacteria</taxon>
        <taxon>Thermodesulfobacteriales</taxon>
        <taxon>Thermodesulfatatoraceae</taxon>
        <taxon>Thermodesulfatator</taxon>
    </lineage>
</organism>
<evidence type="ECO:0000313" key="20">
    <source>
        <dbReference type="EMBL" id="OAG26827.1"/>
    </source>
</evidence>
<keyword evidence="8 19" id="KW-0169">Cobalamin biosynthesis</keyword>
<dbReference type="HAMAP" id="MF_00719">
    <property type="entry name" value="CobS"/>
    <property type="match status" value="1"/>
</dbReference>
<comment type="function">
    <text evidence="14 19">Joins adenosylcobinamide-GDP and alpha-ribazole to generate adenosylcobalamin (Ado-cobalamin). Also synthesizes adenosylcobalamin 5'-phosphate from adenosylcobinamide-GDP and alpha-ribazole 5'-phosphate.</text>
</comment>
<feature type="transmembrane region" description="Helical" evidence="19">
    <location>
        <begin position="59"/>
        <end position="79"/>
    </location>
</feature>
<evidence type="ECO:0000256" key="14">
    <source>
        <dbReference type="ARBA" id="ARBA00025228"/>
    </source>
</evidence>
<comment type="caution">
    <text evidence="20">The sequence shown here is derived from an EMBL/GenBank/DDBJ whole genome shotgun (WGS) entry which is preliminary data.</text>
</comment>
<comment type="cofactor">
    <cofactor evidence="1 19">
        <name>Mg(2+)</name>
        <dbReference type="ChEBI" id="CHEBI:18420"/>
    </cofactor>
</comment>
<evidence type="ECO:0000256" key="18">
    <source>
        <dbReference type="ARBA" id="ARBA00049504"/>
    </source>
</evidence>
<dbReference type="PANTHER" id="PTHR34148:SF1">
    <property type="entry name" value="ADENOSYLCOBINAMIDE-GDP RIBAZOLETRANSFERASE"/>
    <property type="match status" value="1"/>
</dbReference>